<proteinExistence type="predicted"/>
<evidence type="ECO:0000256" key="7">
    <source>
        <dbReference type="SAM" id="Coils"/>
    </source>
</evidence>
<evidence type="ECO:0000256" key="3">
    <source>
        <dbReference type="ARBA" id="ARBA00022679"/>
    </source>
</evidence>
<keyword evidence="6" id="KW-0067">ATP-binding</keyword>
<comment type="caution">
    <text evidence="9">The sequence shown here is derived from an EMBL/GenBank/DDBJ whole genome shotgun (WGS) entry which is preliminary data.</text>
</comment>
<feature type="coiled-coil region" evidence="7">
    <location>
        <begin position="52"/>
        <end position="86"/>
    </location>
</feature>
<dbReference type="SUPFAM" id="SSF55874">
    <property type="entry name" value="ATPase domain of HSP90 chaperone/DNA topoisomerase II/histidine kinase"/>
    <property type="match status" value="1"/>
</dbReference>
<comment type="catalytic activity">
    <reaction evidence="1">
        <text>ATP + protein L-histidine = ADP + protein N-phospho-L-histidine.</text>
        <dbReference type="EC" id="2.7.13.3"/>
    </reaction>
</comment>
<gene>
    <name evidence="9" type="ORF">DLD82_04120</name>
</gene>
<evidence type="ECO:0000256" key="6">
    <source>
        <dbReference type="ARBA" id="ARBA00022840"/>
    </source>
</evidence>
<feature type="domain" description="Histidine kinase" evidence="8">
    <location>
        <begin position="191"/>
        <end position="289"/>
    </location>
</feature>
<dbReference type="PROSITE" id="PS50109">
    <property type="entry name" value="HIS_KIN"/>
    <property type="match status" value="1"/>
</dbReference>
<dbReference type="Gene3D" id="3.30.565.10">
    <property type="entry name" value="Histidine kinase-like ATPase, C-terminal domain"/>
    <property type="match status" value="1"/>
</dbReference>
<evidence type="ECO:0000313" key="9">
    <source>
        <dbReference type="EMBL" id="PWR75559.1"/>
    </source>
</evidence>
<dbReference type="Proteomes" id="UP000245934">
    <property type="component" value="Unassembled WGS sequence"/>
</dbReference>
<evidence type="ECO:0000256" key="1">
    <source>
        <dbReference type="ARBA" id="ARBA00000085"/>
    </source>
</evidence>
<dbReference type="RefSeq" id="WP_109939845.1">
    <property type="nucleotide sequence ID" value="NZ_CP176366.1"/>
</dbReference>
<dbReference type="AlphaFoldDB" id="A0A2V2N6U3"/>
<dbReference type="InterPro" id="IPR036890">
    <property type="entry name" value="HATPase_C_sf"/>
</dbReference>
<evidence type="ECO:0000256" key="5">
    <source>
        <dbReference type="ARBA" id="ARBA00022777"/>
    </source>
</evidence>
<dbReference type="Pfam" id="PF02518">
    <property type="entry name" value="HATPase_c"/>
    <property type="match status" value="1"/>
</dbReference>
<evidence type="ECO:0000259" key="8">
    <source>
        <dbReference type="PROSITE" id="PS50109"/>
    </source>
</evidence>
<dbReference type="InterPro" id="IPR005467">
    <property type="entry name" value="His_kinase_dom"/>
</dbReference>
<evidence type="ECO:0000256" key="4">
    <source>
        <dbReference type="ARBA" id="ARBA00022741"/>
    </source>
</evidence>
<name>A0A2V2N6U3_9EURY</name>
<dbReference type="GO" id="GO:0005524">
    <property type="term" value="F:ATP binding"/>
    <property type="evidence" value="ECO:0007669"/>
    <property type="project" value="UniProtKB-KW"/>
</dbReference>
<dbReference type="GeneID" id="97610292"/>
<keyword evidence="4" id="KW-0547">Nucleotide-binding</keyword>
<sequence>MTKEDPLFHPEMIPQRIEELKGGNSPLARELEEALGAYLKLQERFDRVMGIADRYQADLIHSNEELKKSRDEIKKAHDAITQVNNKLKILSSITRHDILNRVMITSFYSENVRDSITDEELKRQLEAVMKSSEEIKNIIQFTGLYQDLGVEAPAWQNIEAIIQSPIIKSLLSGFTLTSELGRLEIYADRMLEKVIYNLVENSIRHGMNLTKIRFSSWTEGETLLVTYEDDGGGVAGNEKEKIFEKGFGKNTGLGLFLIREILSITGITIVEKGEPGVGVRFEMTIPEGKYRGFTA</sequence>
<keyword evidence="5 9" id="KW-0418">Kinase</keyword>
<evidence type="ECO:0000256" key="2">
    <source>
        <dbReference type="ARBA" id="ARBA00012438"/>
    </source>
</evidence>
<organism evidence="9 10">
    <name type="scientific">Methanospirillum stamsii</name>
    <dbReference type="NCBI Taxonomy" id="1277351"/>
    <lineage>
        <taxon>Archaea</taxon>
        <taxon>Methanobacteriati</taxon>
        <taxon>Methanobacteriota</taxon>
        <taxon>Stenosarchaea group</taxon>
        <taxon>Methanomicrobia</taxon>
        <taxon>Methanomicrobiales</taxon>
        <taxon>Methanospirillaceae</taxon>
        <taxon>Methanospirillum</taxon>
    </lineage>
</organism>
<protein>
    <recommendedName>
        <fullName evidence="2">histidine kinase</fullName>
        <ecNumber evidence="2">2.7.13.3</ecNumber>
    </recommendedName>
</protein>
<dbReference type="CDD" id="cd00075">
    <property type="entry name" value="HATPase"/>
    <property type="match status" value="1"/>
</dbReference>
<dbReference type="EMBL" id="QGMZ01000009">
    <property type="protein sequence ID" value="PWR75559.1"/>
    <property type="molecule type" value="Genomic_DNA"/>
</dbReference>
<keyword evidence="7" id="KW-0175">Coiled coil</keyword>
<dbReference type="EC" id="2.7.13.3" evidence="2"/>
<dbReference type="PRINTS" id="PR00344">
    <property type="entry name" value="BCTRLSENSOR"/>
</dbReference>
<evidence type="ECO:0000313" key="10">
    <source>
        <dbReference type="Proteomes" id="UP000245934"/>
    </source>
</evidence>
<dbReference type="PANTHER" id="PTHR44936:SF10">
    <property type="entry name" value="SENSOR PROTEIN RSTB"/>
    <property type="match status" value="1"/>
</dbReference>
<keyword evidence="10" id="KW-1185">Reference proteome</keyword>
<dbReference type="InterPro" id="IPR003594">
    <property type="entry name" value="HATPase_dom"/>
</dbReference>
<reference evidence="9 10" key="1">
    <citation type="submission" date="2018-05" db="EMBL/GenBank/DDBJ databases">
        <title>Draft genome of Methanospirillum stamsii Pt1.</title>
        <authorList>
            <person name="Dueholm M.S."/>
            <person name="Nielsen P.H."/>
            <person name="Bakmann L.F."/>
            <person name="Otzen D.E."/>
        </authorList>
    </citation>
    <scope>NUCLEOTIDE SEQUENCE [LARGE SCALE GENOMIC DNA]</scope>
    <source>
        <strain evidence="9 10">Pt1</strain>
    </source>
</reference>
<dbReference type="SMART" id="SM00387">
    <property type="entry name" value="HATPase_c"/>
    <property type="match status" value="1"/>
</dbReference>
<dbReference type="InterPro" id="IPR050980">
    <property type="entry name" value="2C_sensor_his_kinase"/>
</dbReference>
<dbReference type="GO" id="GO:0004673">
    <property type="term" value="F:protein histidine kinase activity"/>
    <property type="evidence" value="ECO:0007669"/>
    <property type="project" value="UniProtKB-EC"/>
</dbReference>
<dbReference type="OrthoDB" id="8127at2157"/>
<dbReference type="PANTHER" id="PTHR44936">
    <property type="entry name" value="SENSOR PROTEIN CREC"/>
    <property type="match status" value="1"/>
</dbReference>
<keyword evidence="3" id="KW-0808">Transferase</keyword>
<accession>A0A2V2N6U3</accession>
<dbReference type="InterPro" id="IPR004358">
    <property type="entry name" value="Sig_transdc_His_kin-like_C"/>
</dbReference>